<keyword evidence="7 11" id="KW-0479">Metal-binding</keyword>
<evidence type="ECO:0000259" key="12">
    <source>
        <dbReference type="SMART" id="SM00852"/>
    </source>
</evidence>
<keyword evidence="6 11" id="KW-0808">Transferase</keyword>
<evidence type="ECO:0000256" key="5">
    <source>
        <dbReference type="ARBA" id="ARBA00022505"/>
    </source>
</evidence>
<evidence type="ECO:0000313" key="14">
    <source>
        <dbReference type="Proteomes" id="UP000244081"/>
    </source>
</evidence>
<dbReference type="Pfam" id="PF03453">
    <property type="entry name" value="MoeA_N"/>
    <property type="match status" value="1"/>
</dbReference>
<name>A0A2T5VBL9_9HYPH</name>
<evidence type="ECO:0000256" key="7">
    <source>
        <dbReference type="ARBA" id="ARBA00022723"/>
    </source>
</evidence>
<dbReference type="PANTHER" id="PTHR10192:SF5">
    <property type="entry name" value="GEPHYRIN"/>
    <property type="match status" value="1"/>
</dbReference>
<dbReference type="InterPro" id="IPR001453">
    <property type="entry name" value="MoaB/Mog_dom"/>
</dbReference>
<keyword evidence="9 11" id="KW-0501">Molybdenum cofactor biosynthesis</keyword>
<dbReference type="EC" id="2.10.1.1" evidence="11"/>
<comment type="function">
    <text evidence="2 11">Catalyzes the insertion of molybdate into adenylated molybdopterin with the concomitant release of AMP.</text>
</comment>
<dbReference type="Pfam" id="PF03454">
    <property type="entry name" value="MoeA_C"/>
    <property type="match status" value="1"/>
</dbReference>
<dbReference type="EMBL" id="QAYG01000003">
    <property type="protein sequence ID" value="PTW61155.1"/>
    <property type="molecule type" value="Genomic_DNA"/>
</dbReference>
<dbReference type="Gene3D" id="2.40.340.10">
    <property type="entry name" value="MoeA, C-terminal, domain IV"/>
    <property type="match status" value="1"/>
</dbReference>
<keyword evidence="5 11" id="KW-0500">Molybdenum</keyword>
<dbReference type="GO" id="GO:0061599">
    <property type="term" value="F:molybdopterin molybdotransferase activity"/>
    <property type="evidence" value="ECO:0007669"/>
    <property type="project" value="UniProtKB-UniRule"/>
</dbReference>
<dbReference type="Gene3D" id="3.90.105.10">
    <property type="entry name" value="Molybdopterin biosynthesis moea protein, domain 2"/>
    <property type="match status" value="1"/>
</dbReference>
<evidence type="ECO:0000256" key="8">
    <source>
        <dbReference type="ARBA" id="ARBA00022842"/>
    </source>
</evidence>
<gene>
    <name evidence="13" type="ORF">C8N35_103338</name>
</gene>
<dbReference type="InterPro" id="IPR036425">
    <property type="entry name" value="MoaB/Mog-like_dom_sf"/>
</dbReference>
<evidence type="ECO:0000256" key="3">
    <source>
        <dbReference type="ARBA" id="ARBA00005046"/>
    </source>
</evidence>
<dbReference type="NCBIfam" id="TIGR00177">
    <property type="entry name" value="molyb_syn"/>
    <property type="match status" value="1"/>
</dbReference>
<evidence type="ECO:0000256" key="6">
    <source>
        <dbReference type="ARBA" id="ARBA00022679"/>
    </source>
</evidence>
<dbReference type="Pfam" id="PF00994">
    <property type="entry name" value="MoCF_biosynth"/>
    <property type="match status" value="1"/>
</dbReference>
<evidence type="ECO:0000256" key="9">
    <source>
        <dbReference type="ARBA" id="ARBA00023150"/>
    </source>
</evidence>
<dbReference type="CDD" id="cd00887">
    <property type="entry name" value="MoeA"/>
    <property type="match status" value="1"/>
</dbReference>
<dbReference type="InterPro" id="IPR036135">
    <property type="entry name" value="MoeA_linker/N_sf"/>
</dbReference>
<evidence type="ECO:0000313" key="13">
    <source>
        <dbReference type="EMBL" id="PTW61155.1"/>
    </source>
</evidence>
<sequence length="401" mass="41930">MDLIPVAEALQRLLEGVGPTRAERVPLAEAGGRTLASDLAATRTQPPFSASAMDGYAVRAGDLANIPCDLKVIGEAPAGHGFSGTVNSGEAVRIFTGAPLPQGADTILIQENAERAGDVMTAKQGAALGTYVRPAGLDFDKGDVLLKAGAILDYRALALAAAMNHAQVSLRRRPRVAVLATGDELVEPGEEPGPDQIVASNQYGIAALVEACGGEARRLGISRDSQTEIAGHVREALSWNADVLVTLGGASVGDHDLVQATLGNEGMELSFWRIAMRPGKPLMAGHLGPMRVLGLPGNPVSSLVCGHLFLRPLLAALLGRLEKAERQEQAILAAPLAENDRRQDYLRARLHHDEAGVLVATPFVQQDSSVLSCLAAADGLIVRAPHAPALKAGDTVAVIRF</sequence>
<comment type="catalytic activity">
    <reaction evidence="10">
        <text>adenylyl-molybdopterin + molybdate = Mo-molybdopterin + AMP + H(+)</text>
        <dbReference type="Rhea" id="RHEA:35047"/>
        <dbReference type="ChEBI" id="CHEBI:15378"/>
        <dbReference type="ChEBI" id="CHEBI:36264"/>
        <dbReference type="ChEBI" id="CHEBI:62727"/>
        <dbReference type="ChEBI" id="CHEBI:71302"/>
        <dbReference type="ChEBI" id="CHEBI:456215"/>
        <dbReference type="EC" id="2.10.1.1"/>
    </reaction>
</comment>
<dbReference type="AlphaFoldDB" id="A0A2T5VBL9"/>
<keyword evidence="14" id="KW-1185">Reference proteome</keyword>
<feature type="domain" description="MoaB/Mog" evidence="12">
    <location>
        <begin position="177"/>
        <end position="316"/>
    </location>
</feature>
<dbReference type="SUPFAM" id="SSF53218">
    <property type="entry name" value="Molybdenum cofactor biosynthesis proteins"/>
    <property type="match status" value="1"/>
</dbReference>
<evidence type="ECO:0000256" key="11">
    <source>
        <dbReference type="RuleBase" id="RU365090"/>
    </source>
</evidence>
<dbReference type="InterPro" id="IPR036688">
    <property type="entry name" value="MoeA_C_domain_IV_sf"/>
</dbReference>
<dbReference type="Proteomes" id="UP000244081">
    <property type="component" value="Unassembled WGS sequence"/>
</dbReference>
<dbReference type="InterPro" id="IPR005110">
    <property type="entry name" value="MoeA_linker/N"/>
</dbReference>
<accession>A0A2T5VBL9</accession>
<comment type="cofactor">
    <cofactor evidence="1 11">
        <name>Mg(2+)</name>
        <dbReference type="ChEBI" id="CHEBI:18420"/>
    </cofactor>
</comment>
<dbReference type="Gene3D" id="2.170.190.11">
    <property type="entry name" value="Molybdopterin biosynthesis moea protein, domain 3"/>
    <property type="match status" value="1"/>
</dbReference>
<dbReference type="SUPFAM" id="SSF63882">
    <property type="entry name" value="MoeA N-terminal region -like"/>
    <property type="match status" value="1"/>
</dbReference>
<dbReference type="InterPro" id="IPR005111">
    <property type="entry name" value="MoeA_C_domain_IV"/>
</dbReference>
<protein>
    <recommendedName>
        <fullName evidence="11">Molybdopterin molybdenumtransferase</fullName>
        <ecNumber evidence="11">2.10.1.1</ecNumber>
    </recommendedName>
</protein>
<dbReference type="PANTHER" id="PTHR10192">
    <property type="entry name" value="MOLYBDOPTERIN BIOSYNTHESIS PROTEIN"/>
    <property type="match status" value="1"/>
</dbReference>
<comment type="similarity">
    <text evidence="4 11">Belongs to the MoeA family.</text>
</comment>
<dbReference type="SMART" id="SM00852">
    <property type="entry name" value="MoCF_biosynth"/>
    <property type="match status" value="1"/>
</dbReference>
<dbReference type="NCBIfam" id="NF045515">
    <property type="entry name" value="Glp_gephyrin"/>
    <property type="match status" value="1"/>
</dbReference>
<organism evidence="13 14">
    <name type="scientific">Breoghania corrubedonensis</name>
    <dbReference type="NCBI Taxonomy" id="665038"/>
    <lineage>
        <taxon>Bacteria</taxon>
        <taxon>Pseudomonadati</taxon>
        <taxon>Pseudomonadota</taxon>
        <taxon>Alphaproteobacteria</taxon>
        <taxon>Hyphomicrobiales</taxon>
        <taxon>Stappiaceae</taxon>
        <taxon>Breoghania</taxon>
    </lineage>
</organism>
<proteinExistence type="inferred from homology"/>
<evidence type="ECO:0000256" key="4">
    <source>
        <dbReference type="ARBA" id="ARBA00010763"/>
    </source>
</evidence>
<dbReference type="OrthoDB" id="9804758at2"/>
<evidence type="ECO:0000256" key="10">
    <source>
        <dbReference type="ARBA" id="ARBA00047317"/>
    </source>
</evidence>
<dbReference type="FunFam" id="3.40.980.10:FF:000004">
    <property type="entry name" value="Molybdopterin molybdenumtransferase"/>
    <property type="match status" value="1"/>
</dbReference>
<comment type="caution">
    <text evidence="13">The sequence shown here is derived from an EMBL/GenBank/DDBJ whole genome shotgun (WGS) entry which is preliminary data.</text>
</comment>
<dbReference type="GO" id="GO:0005829">
    <property type="term" value="C:cytosol"/>
    <property type="evidence" value="ECO:0007669"/>
    <property type="project" value="TreeGrafter"/>
</dbReference>
<dbReference type="SUPFAM" id="SSF63867">
    <property type="entry name" value="MoeA C-terminal domain-like"/>
    <property type="match status" value="1"/>
</dbReference>
<dbReference type="RefSeq" id="WP_107989953.1">
    <property type="nucleotide sequence ID" value="NZ_QAYG01000003.1"/>
</dbReference>
<evidence type="ECO:0000256" key="1">
    <source>
        <dbReference type="ARBA" id="ARBA00001946"/>
    </source>
</evidence>
<evidence type="ECO:0000256" key="2">
    <source>
        <dbReference type="ARBA" id="ARBA00002901"/>
    </source>
</evidence>
<dbReference type="Gene3D" id="3.40.980.10">
    <property type="entry name" value="MoaB/Mog-like domain"/>
    <property type="match status" value="1"/>
</dbReference>
<keyword evidence="8 11" id="KW-0460">Magnesium</keyword>
<dbReference type="GO" id="GO:0006777">
    <property type="term" value="P:Mo-molybdopterin cofactor biosynthetic process"/>
    <property type="evidence" value="ECO:0007669"/>
    <property type="project" value="UniProtKB-UniRule"/>
</dbReference>
<comment type="pathway">
    <text evidence="3 11">Cofactor biosynthesis; molybdopterin biosynthesis.</text>
</comment>
<dbReference type="UniPathway" id="UPA00344"/>
<dbReference type="GO" id="GO:0046872">
    <property type="term" value="F:metal ion binding"/>
    <property type="evidence" value="ECO:0007669"/>
    <property type="project" value="UniProtKB-UniRule"/>
</dbReference>
<dbReference type="InterPro" id="IPR038987">
    <property type="entry name" value="MoeA-like"/>
</dbReference>
<reference evidence="13 14" key="1">
    <citation type="submission" date="2018-04" db="EMBL/GenBank/DDBJ databases">
        <title>Genomic Encyclopedia of Archaeal and Bacterial Type Strains, Phase II (KMG-II): from individual species to whole genera.</title>
        <authorList>
            <person name="Goeker M."/>
        </authorList>
    </citation>
    <scope>NUCLEOTIDE SEQUENCE [LARGE SCALE GENOMIC DNA]</scope>
    <source>
        <strain evidence="13 14">DSM 23382</strain>
    </source>
</reference>